<gene>
    <name evidence="1" type="ORF">ORD21_16725</name>
</gene>
<evidence type="ECO:0000313" key="2">
    <source>
        <dbReference type="Proteomes" id="UP001276150"/>
    </source>
</evidence>
<keyword evidence="2" id="KW-1185">Reference proteome</keyword>
<dbReference type="Proteomes" id="UP001276150">
    <property type="component" value="Unassembled WGS sequence"/>
</dbReference>
<proteinExistence type="predicted"/>
<comment type="caution">
    <text evidence="1">The sequence shown here is derived from an EMBL/GenBank/DDBJ whole genome shotgun (WGS) entry which is preliminary data.</text>
</comment>
<evidence type="ECO:0000313" key="1">
    <source>
        <dbReference type="EMBL" id="MDV6376241.1"/>
    </source>
</evidence>
<organism evidence="1 2">
    <name type="scientific">Deinococcus arenicola</name>
    <dbReference type="NCBI Taxonomy" id="2994950"/>
    <lineage>
        <taxon>Bacteria</taxon>
        <taxon>Thermotogati</taxon>
        <taxon>Deinococcota</taxon>
        <taxon>Deinococci</taxon>
        <taxon>Deinococcales</taxon>
        <taxon>Deinococcaceae</taxon>
        <taxon>Deinococcus</taxon>
    </lineage>
</organism>
<protein>
    <submittedName>
        <fullName evidence="1">Uncharacterized protein</fullName>
    </submittedName>
</protein>
<dbReference type="EMBL" id="JAPMIV010000052">
    <property type="protein sequence ID" value="MDV6376241.1"/>
    <property type="molecule type" value="Genomic_DNA"/>
</dbReference>
<sequence length="244" mass="26250">MTEVQTFVALKAFRFGTTALQIGDPVPVEAGRDYRLMQRLGQIAPASVTVPAGLQETELLTPYKAGDTVVFVADDGTYTFVQFLDALEAPEEVQDGMNLEDGDMVASVAFPDDPDNAVFVPLASLLPEQPTGRMLGVLQAQTRLLASQLQTHDDLLRKAGEQRDEAQKLTTEALETGQKLAEQLLAARTELETLRAAPTIPPDAIRRLVDIKGVGERLAPVILAALTAQPEPSEPPTPDPTPEG</sequence>
<accession>A0ABU4DV02</accession>
<reference evidence="1 2" key="1">
    <citation type="submission" date="2022-11" db="EMBL/GenBank/DDBJ databases">
        <title>Deinococcus ZS9-10, Low Temperature and Draught-tolerating, UV-resistant Bacteria from Continental Antarctica.</title>
        <authorList>
            <person name="Cheng L."/>
        </authorList>
    </citation>
    <scope>NUCLEOTIDE SEQUENCE [LARGE SCALE GENOMIC DNA]</scope>
    <source>
        <strain evidence="1 2">ZS9-10</strain>
    </source>
</reference>
<dbReference type="RefSeq" id="WP_317641594.1">
    <property type="nucleotide sequence ID" value="NZ_JAPMIV010000052.1"/>
</dbReference>
<name>A0ABU4DV02_9DEIO</name>